<organism evidence="1 2">
    <name type="scientific">Aeromonas schubertii</name>
    <dbReference type="NCBI Taxonomy" id="652"/>
    <lineage>
        <taxon>Bacteria</taxon>
        <taxon>Pseudomonadati</taxon>
        <taxon>Pseudomonadota</taxon>
        <taxon>Gammaproteobacteria</taxon>
        <taxon>Aeromonadales</taxon>
        <taxon>Aeromonadaceae</taxon>
        <taxon>Aeromonas</taxon>
    </lineage>
</organism>
<evidence type="ECO:0000313" key="1">
    <source>
        <dbReference type="EMBL" id="ALP40166.1"/>
    </source>
</evidence>
<accession>A0A0S2SEN5</accession>
<dbReference type="RefSeq" id="WP_060585701.1">
    <property type="nucleotide sequence ID" value="NZ_CP013067.1"/>
</dbReference>
<dbReference type="NCBIfam" id="TIGR02502">
    <property type="entry name" value="type_III_YscX"/>
    <property type="match status" value="1"/>
</dbReference>
<dbReference type="PATRIC" id="fig|652.5.peg.1913"/>
<gene>
    <name evidence="1" type="primary">yscX</name>
    <name evidence="1" type="ORF">WL1483_747</name>
</gene>
<sequence length="121" mass="13466">MSRISAAHIGIEQLSAITLEELSLGLPGRYALPPDGHSIEPHLERLYPGAPSERTLWAFATPEGDFHELHRARDFQRELDALLPVLAGSESPLLRDAASVLESQQQELRLLQMTLNLLHKV</sequence>
<dbReference type="EMBL" id="CP013067">
    <property type="protein sequence ID" value="ALP40166.1"/>
    <property type="molecule type" value="Genomic_DNA"/>
</dbReference>
<dbReference type="InterPro" id="IPR012672">
    <property type="entry name" value="T3SS_YscX"/>
</dbReference>
<protein>
    <submittedName>
        <fullName evidence="1">Yop proteins translocation protein X</fullName>
    </submittedName>
</protein>
<proteinExistence type="predicted"/>
<evidence type="ECO:0000313" key="2">
    <source>
        <dbReference type="Proteomes" id="UP000058114"/>
    </source>
</evidence>
<reference evidence="2" key="1">
    <citation type="submission" date="2015-10" db="EMBL/GenBank/DDBJ databases">
        <title>Complete Genome Sequence of Aeromonas schubertii strain WL1483.</title>
        <authorList>
            <person name="Liu L."/>
        </authorList>
    </citation>
    <scope>NUCLEOTIDE SEQUENCE [LARGE SCALE GENOMIC DNA]</scope>
    <source>
        <strain evidence="2">WL1483</strain>
    </source>
</reference>
<dbReference type="AlphaFoldDB" id="A0A0S2SEN5"/>
<dbReference type="Pfam" id="PF09474">
    <property type="entry name" value="Type_III_YscX"/>
    <property type="match status" value="1"/>
</dbReference>
<reference evidence="1 2" key="2">
    <citation type="journal article" date="2016" name="Genome Announc.">
        <title>Complete Genome Sequence of the Highly Virulent Aeromonas schubertii Strain WL1483, Isolated from Diseased Snakehead Fish (Channa argus) in China.</title>
        <authorList>
            <person name="Liu L."/>
            <person name="Li N."/>
            <person name="Zhang D."/>
            <person name="Fu X."/>
            <person name="Shi C."/>
            <person name="Lin Q."/>
            <person name="Hao G."/>
        </authorList>
    </citation>
    <scope>NUCLEOTIDE SEQUENCE [LARGE SCALE GENOMIC DNA]</scope>
    <source>
        <strain evidence="1 2">WL1483</strain>
    </source>
</reference>
<name>A0A0S2SEN5_9GAMM</name>
<dbReference type="Proteomes" id="UP000058114">
    <property type="component" value="Chromosome"/>
</dbReference>
<dbReference type="KEGG" id="asr:WL1483_747"/>